<gene>
    <name evidence="2" type="ORF">GCM10007874_56190</name>
</gene>
<proteinExistence type="predicted"/>
<keyword evidence="3" id="KW-1185">Reference proteome</keyword>
<accession>A0ABQ6CR05</accession>
<reference evidence="3" key="1">
    <citation type="journal article" date="2019" name="Int. J. Syst. Evol. Microbiol.">
        <title>The Global Catalogue of Microorganisms (GCM) 10K type strain sequencing project: providing services to taxonomists for standard genome sequencing and annotation.</title>
        <authorList>
            <consortium name="The Broad Institute Genomics Platform"/>
            <consortium name="The Broad Institute Genome Sequencing Center for Infectious Disease"/>
            <person name="Wu L."/>
            <person name="Ma J."/>
        </authorList>
    </citation>
    <scope>NUCLEOTIDE SEQUENCE [LARGE SCALE GENOMIC DNA]</scope>
    <source>
        <strain evidence="3">NBRC 101365</strain>
    </source>
</reference>
<feature type="signal peptide" evidence="1">
    <location>
        <begin position="1"/>
        <end position="32"/>
    </location>
</feature>
<keyword evidence="1" id="KW-0732">Signal</keyword>
<organism evidence="2 3">
    <name type="scientific">Labrys miyagiensis</name>
    <dbReference type="NCBI Taxonomy" id="346912"/>
    <lineage>
        <taxon>Bacteria</taxon>
        <taxon>Pseudomonadati</taxon>
        <taxon>Pseudomonadota</taxon>
        <taxon>Alphaproteobacteria</taxon>
        <taxon>Hyphomicrobiales</taxon>
        <taxon>Xanthobacteraceae</taxon>
        <taxon>Labrys</taxon>
    </lineage>
</organism>
<evidence type="ECO:0000313" key="3">
    <source>
        <dbReference type="Proteomes" id="UP001156882"/>
    </source>
</evidence>
<comment type="caution">
    <text evidence="2">The sequence shown here is derived from an EMBL/GenBank/DDBJ whole genome shotgun (WGS) entry which is preliminary data.</text>
</comment>
<dbReference type="RefSeq" id="WP_284315562.1">
    <property type="nucleotide sequence ID" value="NZ_BSPC01000064.1"/>
</dbReference>
<evidence type="ECO:0000256" key="1">
    <source>
        <dbReference type="SAM" id="SignalP"/>
    </source>
</evidence>
<evidence type="ECO:0000313" key="2">
    <source>
        <dbReference type="EMBL" id="GLS22599.1"/>
    </source>
</evidence>
<name>A0ABQ6CR05_9HYPH</name>
<feature type="chain" id="PRO_5047439912" evidence="1">
    <location>
        <begin position="33"/>
        <end position="218"/>
    </location>
</feature>
<sequence>MLRGENRISTGESMKQVAITVLACLAAGSSAAADCLSDFKALNAVKAEAGPFRIEMQVSVVPPAASGQKPEPVPVSTITTLVVPLGSYRMTKTGKGQTIDLVVLDRQKAWSKQPDGWKPVEAEKMPDLTGAWPTAEYVAAVKLFNLQCLGEQPYKDKPALAFGFDIAPQNSASHITAYFDPATRLPLGSEVVTEAGAKAIVDAAYVFDRTISVSAPVP</sequence>
<dbReference type="EMBL" id="BSPC01000064">
    <property type="protein sequence ID" value="GLS22599.1"/>
    <property type="molecule type" value="Genomic_DNA"/>
</dbReference>
<protein>
    <submittedName>
        <fullName evidence="2">Uncharacterized protein</fullName>
    </submittedName>
</protein>
<dbReference type="Proteomes" id="UP001156882">
    <property type="component" value="Unassembled WGS sequence"/>
</dbReference>